<gene>
    <name evidence="1" type="ORF">NCTC12998_00301</name>
</gene>
<protein>
    <submittedName>
        <fullName evidence="1">Uncharacterized protein</fullName>
    </submittedName>
</protein>
<dbReference type="Proteomes" id="UP000345637">
    <property type="component" value="Unassembled WGS sequence"/>
</dbReference>
<dbReference type="EMBL" id="CAADJE010000002">
    <property type="protein sequence ID" value="VFS56180.1"/>
    <property type="molecule type" value="Genomic_DNA"/>
</dbReference>
<evidence type="ECO:0000313" key="1">
    <source>
        <dbReference type="EMBL" id="VFS56180.1"/>
    </source>
</evidence>
<sequence length="234" mass="27367">MLDDIIRSYMYTQYNDDDNLRAFFTAYNSMAQGIYDWMVNANLPIFIGEYNTGDQLRWIAHGIYGVLPPVISSSDQHEIGPYNTFEFNQLAFNEYRVVDQSNQVVVSDDLFKRIMTWNFYKGDGFYFSIPWIKRRILRFLLGGNGTDILNDQRWSISIQFVDGGIVISIYKGRRQFTRSAIYNASAYNSRKYNQKDTAFVITEDFEFAIFFKQAMDSGLLHMPFYQSITVDIID</sequence>
<accession>A0A485A6H8</accession>
<organism evidence="1 2">
    <name type="scientific">Raoultella planticola</name>
    <name type="common">Klebsiella planticola</name>
    <dbReference type="NCBI Taxonomy" id="575"/>
    <lineage>
        <taxon>Bacteria</taxon>
        <taxon>Pseudomonadati</taxon>
        <taxon>Pseudomonadota</taxon>
        <taxon>Gammaproteobacteria</taxon>
        <taxon>Enterobacterales</taxon>
        <taxon>Enterobacteriaceae</taxon>
        <taxon>Klebsiella/Raoultella group</taxon>
        <taxon>Raoultella</taxon>
    </lineage>
</organism>
<proteinExistence type="predicted"/>
<evidence type="ECO:0000313" key="2">
    <source>
        <dbReference type="Proteomes" id="UP000345637"/>
    </source>
</evidence>
<name>A0A485A6H8_RAOPL</name>
<reference evidence="1 2" key="1">
    <citation type="submission" date="2019-03" db="EMBL/GenBank/DDBJ databases">
        <authorList>
            <consortium name="Pathogen Informatics"/>
        </authorList>
    </citation>
    <scope>NUCLEOTIDE SEQUENCE [LARGE SCALE GENOMIC DNA]</scope>
    <source>
        <strain evidence="1 2">NCTC12998</strain>
    </source>
</reference>
<dbReference type="AlphaFoldDB" id="A0A485A6H8"/>